<feature type="chain" id="PRO_5030694466" evidence="2">
    <location>
        <begin position="22"/>
        <end position="253"/>
    </location>
</feature>
<evidence type="ECO:0000313" key="4">
    <source>
        <dbReference type="Proteomes" id="UP000582090"/>
    </source>
</evidence>
<comment type="caution">
    <text evidence="3">The sequence shown here is derived from an EMBL/GenBank/DDBJ whole genome shotgun (WGS) entry which is preliminary data.</text>
</comment>
<dbReference type="Gene3D" id="2.40.30.170">
    <property type="match status" value="1"/>
</dbReference>
<reference evidence="3 4" key="1">
    <citation type="submission" date="2020-08" db="EMBL/GenBank/DDBJ databases">
        <title>Genomic Encyclopedia of Type Strains, Phase IV (KMG-IV): sequencing the most valuable type-strain genomes for metagenomic binning, comparative biology and taxonomic classification.</title>
        <authorList>
            <person name="Goeker M."/>
        </authorList>
    </citation>
    <scope>NUCLEOTIDE SEQUENCE [LARGE SCALE GENOMIC DNA]</scope>
    <source>
        <strain evidence="3 4">DSM 26575</strain>
    </source>
</reference>
<sequence length="253" mass="26561">MKHLAASVLIIQLLAGGVTHAADSDVAGAAASLEGLRGIVRAADEASISSDLGFAIATLPFKEGESFRKGDILATFECGDIQAQLKSAEAAMAAAKIALANDERLARSNAAGKFEVEISRAKADQAAGEADAYRSKLGRCTIKAPFDGRIGAMPSRAHETPEPSRPIMHIVASNDLLVDVLVPSVWLRWLREGQQFSLSVDETAKTLPIDIVRIGATVDPVSQTVKVTGRFSGDAAGILPGMSGPTQFRIPSE</sequence>
<dbReference type="PANTHER" id="PTHR30469">
    <property type="entry name" value="MULTIDRUG RESISTANCE PROTEIN MDTA"/>
    <property type="match status" value="1"/>
</dbReference>
<dbReference type="GO" id="GO:0015562">
    <property type="term" value="F:efflux transmembrane transporter activity"/>
    <property type="evidence" value="ECO:0007669"/>
    <property type="project" value="TreeGrafter"/>
</dbReference>
<organism evidence="3 4">
    <name type="scientific">Rhizobium metallidurans</name>
    <dbReference type="NCBI Taxonomy" id="1265931"/>
    <lineage>
        <taxon>Bacteria</taxon>
        <taxon>Pseudomonadati</taxon>
        <taxon>Pseudomonadota</taxon>
        <taxon>Alphaproteobacteria</taxon>
        <taxon>Hyphomicrobiales</taxon>
        <taxon>Rhizobiaceae</taxon>
        <taxon>Rhizobium/Agrobacterium group</taxon>
        <taxon>Rhizobium</taxon>
    </lineage>
</organism>
<feature type="signal peptide" evidence="2">
    <location>
        <begin position="1"/>
        <end position="21"/>
    </location>
</feature>
<name>A0A7W6CMQ0_9HYPH</name>
<gene>
    <name evidence="3" type="ORF">GGQ67_000452</name>
</gene>
<accession>A0A7W6CMQ0</accession>
<proteinExistence type="inferred from homology"/>
<dbReference type="RefSeq" id="WP_183898540.1">
    <property type="nucleotide sequence ID" value="NZ_JACIDW010000001.1"/>
</dbReference>
<keyword evidence="2" id="KW-0732">Signal</keyword>
<dbReference type="GO" id="GO:1990281">
    <property type="term" value="C:efflux pump complex"/>
    <property type="evidence" value="ECO:0007669"/>
    <property type="project" value="TreeGrafter"/>
</dbReference>
<dbReference type="Proteomes" id="UP000582090">
    <property type="component" value="Unassembled WGS sequence"/>
</dbReference>
<dbReference type="Gene3D" id="2.40.50.100">
    <property type="match status" value="1"/>
</dbReference>
<dbReference type="Gene3D" id="1.10.287.470">
    <property type="entry name" value="Helix hairpin bin"/>
    <property type="match status" value="1"/>
</dbReference>
<protein>
    <submittedName>
        <fullName evidence="3">RND family efflux transporter MFP subunit</fullName>
    </submittedName>
</protein>
<dbReference type="InterPro" id="IPR006143">
    <property type="entry name" value="RND_pump_MFP"/>
</dbReference>
<dbReference type="NCBIfam" id="TIGR01730">
    <property type="entry name" value="RND_mfp"/>
    <property type="match status" value="1"/>
</dbReference>
<keyword evidence="4" id="KW-1185">Reference proteome</keyword>
<evidence type="ECO:0000313" key="3">
    <source>
        <dbReference type="EMBL" id="MBB3962834.1"/>
    </source>
</evidence>
<evidence type="ECO:0000256" key="2">
    <source>
        <dbReference type="SAM" id="SignalP"/>
    </source>
</evidence>
<dbReference type="AlphaFoldDB" id="A0A7W6CMQ0"/>
<evidence type="ECO:0000256" key="1">
    <source>
        <dbReference type="ARBA" id="ARBA00009477"/>
    </source>
</evidence>
<dbReference type="SUPFAM" id="SSF111369">
    <property type="entry name" value="HlyD-like secretion proteins"/>
    <property type="match status" value="1"/>
</dbReference>
<dbReference type="EMBL" id="JACIDW010000001">
    <property type="protein sequence ID" value="MBB3962834.1"/>
    <property type="molecule type" value="Genomic_DNA"/>
</dbReference>
<comment type="similarity">
    <text evidence="1">Belongs to the membrane fusion protein (MFP) (TC 8.A.1) family.</text>
</comment>